<comment type="caution">
    <text evidence="1">The sequence shown here is derived from an EMBL/GenBank/DDBJ whole genome shotgun (WGS) entry which is preliminary data.</text>
</comment>
<protein>
    <submittedName>
        <fullName evidence="1">Uncharacterized protein</fullName>
    </submittedName>
</protein>
<sequence length="105" mass="11956">MNTRLKNSMTVLKNMDQCTVNIVWQYSIDKTEIVVTGSVTKKSISTNHVLNVAIGYEYRDEFVAEKVLEYKCSTDECNNLGQIKRLINSLTVTGHPDKVENMIKL</sequence>
<dbReference type="EMBL" id="CAJNOE010001987">
    <property type="protein sequence ID" value="CAF1462049.1"/>
    <property type="molecule type" value="Genomic_DNA"/>
</dbReference>
<proteinExistence type="predicted"/>
<gene>
    <name evidence="1" type="ORF">IZO911_LOCUS42979</name>
    <name evidence="2" type="ORF">KXQ929_LOCUS32968</name>
</gene>
<dbReference type="EMBL" id="CAJOBB010004115">
    <property type="protein sequence ID" value="CAF4074699.1"/>
    <property type="molecule type" value="Genomic_DNA"/>
</dbReference>
<accession>A0A815QE16</accession>
<dbReference type="Proteomes" id="UP000663860">
    <property type="component" value="Unassembled WGS sequence"/>
</dbReference>
<evidence type="ECO:0000313" key="2">
    <source>
        <dbReference type="EMBL" id="CAF4074699.1"/>
    </source>
</evidence>
<dbReference type="AlphaFoldDB" id="A0A815QE16"/>
<name>A0A815QE16_9BILA</name>
<evidence type="ECO:0000313" key="1">
    <source>
        <dbReference type="EMBL" id="CAF1462049.1"/>
    </source>
</evidence>
<organism evidence="1 3">
    <name type="scientific">Adineta steineri</name>
    <dbReference type="NCBI Taxonomy" id="433720"/>
    <lineage>
        <taxon>Eukaryota</taxon>
        <taxon>Metazoa</taxon>
        <taxon>Spiralia</taxon>
        <taxon>Gnathifera</taxon>
        <taxon>Rotifera</taxon>
        <taxon>Eurotatoria</taxon>
        <taxon>Bdelloidea</taxon>
        <taxon>Adinetida</taxon>
        <taxon>Adinetidae</taxon>
        <taxon>Adineta</taxon>
    </lineage>
</organism>
<evidence type="ECO:0000313" key="3">
    <source>
        <dbReference type="Proteomes" id="UP000663860"/>
    </source>
</evidence>
<reference evidence="1" key="1">
    <citation type="submission" date="2021-02" db="EMBL/GenBank/DDBJ databases">
        <authorList>
            <person name="Nowell W R."/>
        </authorList>
    </citation>
    <scope>NUCLEOTIDE SEQUENCE</scope>
</reference>
<dbReference type="Proteomes" id="UP000663868">
    <property type="component" value="Unassembled WGS sequence"/>
</dbReference>